<comment type="caution">
    <text evidence="1">The sequence shown here is derived from an EMBL/GenBank/DDBJ whole genome shotgun (WGS) entry which is preliminary data.</text>
</comment>
<accession>A0ABT1KXH2</accession>
<gene>
    <name evidence="1" type="ORF">NCI01_11645</name>
</gene>
<keyword evidence="2" id="KW-1185">Reference proteome</keyword>
<dbReference type="Proteomes" id="UP001204524">
    <property type="component" value="Unassembled WGS sequence"/>
</dbReference>
<organism evidence="1 2">
    <name type="scientific">Nocardioides pinisoli</name>
    <dbReference type="NCBI Taxonomy" id="2950279"/>
    <lineage>
        <taxon>Bacteria</taxon>
        <taxon>Bacillati</taxon>
        <taxon>Actinomycetota</taxon>
        <taxon>Actinomycetes</taxon>
        <taxon>Propionibacteriales</taxon>
        <taxon>Nocardioidaceae</taxon>
        <taxon>Nocardioides</taxon>
    </lineage>
</organism>
<dbReference type="EMBL" id="JANARS010000004">
    <property type="protein sequence ID" value="MCP3422452.1"/>
    <property type="molecule type" value="Genomic_DNA"/>
</dbReference>
<sequence length="139" mass="15698">MSNDEAFDPKHLGDGVYVAAHGPAHEPARERLDEDSVGLDITVGGEVITFMWDYGVRVPLWGPFGLLPDDPRWLSAVLRLSDSLIEDLARWGDSMLDLDAAPSQRTQEAYERLDVRAQDLVQRLQTEVGSTYTVRYRPW</sequence>
<evidence type="ECO:0000313" key="1">
    <source>
        <dbReference type="EMBL" id="MCP3422452.1"/>
    </source>
</evidence>
<proteinExistence type="predicted"/>
<protein>
    <submittedName>
        <fullName evidence="1">Uncharacterized protein</fullName>
    </submittedName>
</protein>
<evidence type="ECO:0000313" key="2">
    <source>
        <dbReference type="Proteomes" id="UP001204524"/>
    </source>
</evidence>
<reference evidence="1 2" key="1">
    <citation type="submission" date="2022-06" db="EMBL/GenBank/DDBJ databases">
        <authorList>
            <person name="So Y."/>
        </authorList>
    </citation>
    <scope>NUCLEOTIDE SEQUENCE [LARGE SCALE GENOMIC DNA]</scope>
    <source>
        <strain evidence="1 2">STR3</strain>
    </source>
</reference>
<name>A0ABT1KXH2_9ACTN</name>
<dbReference type="RefSeq" id="WP_254181645.1">
    <property type="nucleotide sequence ID" value="NZ_JANARS010000004.1"/>
</dbReference>